<accession>A0A4V3BA46</accession>
<dbReference type="AlphaFoldDB" id="A0A4V3BA46"/>
<dbReference type="EMBL" id="SNAA01000004">
    <property type="protein sequence ID" value="TDL81559.1"/>
    <property type="molecule type" value="Genomic_DNA"/>
</dbReference>
<proteinExistence type="predicted"/>
<comment type="caution">
    <text evidence="3">The sequence shown here is derived from an EMBL/GenBank/DDBJ whole genome shotgun (WGS) entry which is preliminary data.</text>
</comment>
<dbReference type="OrthoDB" id="9808276at2"/>
<evidence type="ECO:0000313" key="4">
    <source>
        <dbReference type="Proteomes" id="UP000295701"/>
    </source>
</evidence>
<sequence>MRLLSLGHGYCARALAARLLPRGWQVAGTTRSGDRLAEIEATGVRALLWPGGDLPPEIETATHILISAAPDAEGDPAIAALGPAIARAAPHLDWVGYLSTTGVYGDQAGGWVDETAPLEPSTRRGAARVRAEAAWRALAAQSGLPLHVFRLAGIYGPGRGPFAKIRAGTARRIVKPGQVFSRIHVADIATVLEASIARPDPGAVYNVCDDDPAPPQDVIAHAADLLGLPRPPEIAFDEAEMSPMARSFYADSKKVRNDRIKTDLGVTLAYPDYRSGLAALLAEERAASAEQVGKRR</sequence>
<dbReference type="InterPro" id="IPR001509">
    <property type="entry name" value="Epimerase_deHydtase"/>
</dbReference>
<feature type="domain" description="NAD-dependent epimerase/dehydratase" evidence="2">
    <location>
        <begin position="95"/>
        <end position="208"/>
    </location>
</feature>
<dbReference type="Pfam" id="PF01370">
    <property type="entry name" value="Epimerase"/>
    <property type="match status" value="1"/>
</dbReference>
<gene>
    <name evidence="3" type="ORF">E2L08_05420</name>
</gene>
<dbReference type="Proteomes" id="UP000295701">
    <property type="component" value="Unassembled WGS sequence"/>
</dbReference>
<evidence type="ECO:0000313" key="3">
    <source>
        <dbReference type="EMBL" id="TDL81559.1"/>
    </source>
</evidence>
<dbReference type="PANTHER" id="PTHR43574">
    <property type="entry name" value="EPIMERASE-RELATED"/>
    <property type="match status" value="1"/>
</dbReference>
<dbReference type="SUPFAM" id="SSF51735">
    <property type="entry name" value="NAD(P)-binding Rossmann-fold domains"/>
    <property type="match status" value="1"/>
</dbReference>
<reference evidence="3 4" key="1">
    <citation type="submission" date="2019-03" db="EMBL/GenBank/DDBJ databases">
        <title>Primorskyibacter sp. SS33 isolated from sediments.</title>
        <authorList>
            <person name="Xunke S."/>
        </authorList>
    </citation>
    <scope>NUCLEOTIDE SEQUENCE [LARGE SCALE GENOMIC DNA]</scope>
    <source>
        <strain evidence="3 4">SS33</strain>
    </source>
</reference>
<dbReference type="Gene3D" id="3.40.50.720">
    <property type="entry name" value="NAD(P)-binding Rossmann-like Domain"/>
    <property type="match status" value="1"/>
</dbReference>
<keyword evidence="4" id="KW-1185">Reference proteome</keyword>
<name>A0A4V3BA46_9RHOB</name>
<evidence type="ECO:0000259" key="2">
    <source>
        <dbReference type="Pfam" id="PF01370"/>
    </source>
</evidence>
<dbReference type="InterPro" id="IPR036291">
    <property type="entry name" value="NAD(P)-bd_dom_sf"/>
</dbReference>
<organism evidence="3 4">
    <name type="scientific">Palleronia sediminis</name>
    <dbReference type="NCBI Taxonomy" id="2547833"/>
    <lineage>
        <taxon>Bacteria</taxon>
        <taxon>Pseudomonadati</taxon>
        <taxon>Pseudomonadota</taxon>
        <taxon>Alphaproteobacteria</taxon>
        <taxon>Rhodobacterales</taxon>
        <taxon>Roseobacteraceae</taxon>
        <taxon>Palleronia</taxon>
    </lineage>
</organism>
<protein>
    <submittedName>
        <fullName evidence="3">SDR family oxidoreductase</fullName>
    </submittedName>
</protein>
<keyword evidence="1" id="KW-0520">NAD</keyword>
<dbReference type="CDD" id="cd05266">
    <property type="entry name" value="SDR_a4"/>
    <property type="match status" value="1"/>
</dbReference>
<dbReference type="RefSeq" id="WP_133396046.1">
    <property type="nucleotide sequence ID" value="NZ_SNAA01000004.1"/>
</dbReference>
<evidence type="ECO:0000256" key="1">
    <source>
        <dbReference type="ARBA" id="ARBA00023027"/>
    </source>
</evidence>